<reference evidence="3 4" key="1">
    <citation type="journal article" date="2014" name="BMC Genomics">
        <title>Comparison of environmental and isolate Sulfobacillus genomes reveals diverse carbon, sulfur, nitrogen, and hydrogen metabolisms.</title>
        <authorList>
            <person name="Justice N.B."/>
            <person name="Norman A."/>
            <person name="Brown C.T."/>
            <person name="Singh A."/>
            <person name="Thomas B.C."/>
            <person name="Banfield J.F."/>
        </authorList>
    </citation>
    <scope>NUCLEOTIDE SEQUENCE [LARGE SCALE GENOMIC DNA]</scope>
    <source>
        <strain evidence="3">AMDSBA3</strain>
    </source>
</reference>
<keyword evidence="2" id="KW-1133">Transmembrane helix</keyword>
<protein>
    <submittedName>
        <fullName evidence="3">Uncharacterized protein</fullName>
    </submittedName>
</protein>
<keyword evidence="2" id="KW-0812">Transmembrane</keyword>
<dbReference type="AlphaFoldDB" id="A0A2T2WL63"/>
<proteinExistence type="predicted"/>
<sequence length="94" mass="9680">MSERPSDRMDQGVVASLTLKLKRLIVGLSVGGFVGLVVLAAGHHVGTTTEDNTISARPTTSQFFGLSSSSAKSQVTAPQPTESSPPPVSVTNVS</sequence>
<accession>A0A2T2WL63</accession>
<organism evidence="3 4">
    <name type="scientific">Sulfobacillus acidophilus</name>
    <dbReference type="NCBI Taxonomy" id="53633"/>
    <lineage>
        <taxon>Bacteria</taxon>
        <taxon>Bacillati</taxon>
        <taxon>Bacillota</taxon>
        <taxon>Clostridia</taxon>
        <taxon>Eubacteriales</taxon>
        <taxon>Clostridiales Family XVII. Incertae Sedis</taxon>
        <taxon>Sulfobacillus</taxon>
    </lineage>
</organism>
<dbReference type="EMBL" id="PXYV01000010">
    <property type="protein sequence ID" value="PSR22946.1"/>
    <property type="molecule type" value="Genomic_DNA"/>
</dbReference>
<evidence type="ECO:0000313" key="3">
    <source>
        <dbReference type="EMBL" id="PSR22946.1"/>
    </source>
</evidence>
<feature type="region of interest" description="Disordered" evidence="1">
    <location>
        <begin position="64"/>
        <end position="94"/>
    </location>
</feature>
<feature type="transmembrane region" description="Helical" evidence="2">
    <location>
        <begin position="21"/>
        <end position="42"/>
    </location>
</feature>
<evidence type="ECO:0000256" key="2">
    <source>
        <dbReference type="SAM" id="Phobius"/>
    </source>
</evidence>
<evidence type="ECO:0000313" key="4">
    <source>
        <dbReference type="Proteomes" id="UP000241848"/>
    </source>
</evidence>
<dbReference type="Proteomes" id="UP000241848">
    <property type="component" value="Unassembled WGS sequence"/>
</dbReference>
<keyword evidence="2" id="KW-0472">Membrane</keyword>
<gene>
    <name evidence="3" type="ORF">C7B45_04815</name>
</gene>
<evidence type="ECO:0000256" key="1">
    <source>
        <dbReference type="SAM" id="MobiDB-lite"/>
    </source>
</evidence>
<name>A0A2T2WL63_9FIRM</name>
<feature type="compositionally biased region" description="Polar residues" evidence="1">
    <location>
        <begin position="64"/>
        <end position="75"/>
    </location>
</feature>
<comment type="caution">
    <text evidence="3">The sequence shown here is derived from an EMBL/GenBank/DDBJ whole genome shotgun (WGS) entry which is preliminary data.</text>
</comment>